<sequence length="71" mass="8288">MTINELLPILILLFVVFILVYTLTIRILESFEYESKMETLGKIAKAMIERGSNVNIENLMNVLDREKKDKK</sequence>
<dbReference type="Proteomes" id="UP000095384">
    <property type="component" value="Unassembled WGS sequence"/>
</dbReference>
<protein>
    <submittedName>
        <fullName evidence="2">Uncharacterized protein</fullName>
    </submittedName>
</protein>
<gene>
    <name evidence="2" type="ORF">ERS852417_00852</name>
</gene>
<accession>A0A173Z544</accession>
<keyword evidence="1" id="KW-0812">Transmembrane</keyword>
<dbReference type="RefSeq" id="WP_055223420.1">
    <property type="nucleotide sequence ID" value="NZ_CYYW01000004.1"/>
</dbReference>
<name>A0A173Z544_9FIRM</name>
<proteinExistence type="predicted"/>
<organism evidence="2 3">
    <name type="scientific">Agathobacter rectalis</name>
    <dbReference type="NCBI Taxonomy" id="39491"/>
    <lineage>
        <taxon>Bacteria</taxon>
        <taxon>Bacillati</taxon>
        <taxon>Bacillota</taxon>
        <taxon>Clostridia</taxon>
        <taxon>Lachnospirales</taxon>
        <taxon>Lachnospiraceae</taxon>
        <taxon>Agathobacter</taxon>
    </lineage>
</organism>
<dbReference type="AlphaFoldDB" id="A0A173Z544"/>
<feature type="transmembrane region" description="Helical" evidence="1">
    <location>
        <begin position="6"/>
        <end position="28"/>
    </location>
</feature>
<reference evidence="2 3" key="1">
    <citation type="submission" date="2015-09" db="EMBL/GenBank/DDBJ databases">
        <authorList>
            <consortium name="Pathogen Informatics"/>
        </authorList>
    </citation>
    <scope>NUCLEOTIDE SEQUENCE [LARGE SCALE GENOMIC DNA]</scope>
    <source>
        <strain evidence="2 3">2789STDY5608860</strain>
    </source>
</reference>
<evidence type="ECO:0000313" key="2">
    <source>
        <dbReference type="EMBL" id="CUN71522.1"/>
    </source>
</evidence>
<evidence type="ECO:0000256" key="1">
    <source>
        <dbReference type="SAM" id="Phobius"/>
    </source>
</evidence>
<evidence type="ECO:0000313" key="3">
    <source>
        <dbReference type="Proteomes" id="UP000095384"/>
    </source>
</evidence>
<dbReference type="EMBL" id="CYYW01000004">
    <property type="protein sequence ID" value="CUN71522.1"/>
    <property type="molecule type" value="Genomic_DNA"/>
</dbReference>
<keyword evidence="1" id="KW-1133">Transmembrane helix</keyword>
<keyword evidence="1" id="KW-0472">Membrane</keyword>